<accession>A0A1N6VKS8</accession>
<feature type="domain" description="Cadherin" evidence="4">
    <location>
        <begin position="1993"/>
        <end position="2110"/>
    </location>
</feature>
<dbReference type="GO" id="GO:0016020">
    <property type="term" value="C:membrane"/>
    <property type="evidence" value="ECO:0007669"/>
    <property type="project" value="InterPro"/>
</dbReference>
<dbReference type="PANTHER" id="PTHR46182">
    <property type="entry name" value="FI19480P1"/>
    <property type="match status" value="1"/>
</dbReference>
<feature type="domain" description="PKD" evidence="3">
    <location>
        <begin position="2018"/>
        <end position="2103"/>
    </location>
</feature>
<dbReference type="STRING" id="228959.SAMN05421797_103164"/>
<dbReference type="PROSITE" id="PS50268">
    <property type="entry name" value="CADHERIN_2"/>
    <property type="match status" value="1"/>
</dbReference>
<feature type="domain" description="PKD" evidence="3">
    <location>
        <begin position="1844"/>
        <end position="1929"/>
    </location>
</feature>
<dbReference type="InterPro" id="IPR026444">
    <property type="entry name" value="Secre_tail"/>
</dbReference>
<protein>
    <recommendedName>
        <fullName evidence="7">PKD domain-containing protein</fullName>
    </recommendedName>
</protein>
<dbReference type="NCBIfam" id="TIGR04183">
    <property type="entry name" value="Por_Secre_tail"/>
    <property type="match status" value="1"/>
</dbReference>
<dbReference type="PROSITE" id="PS50093">
    <property type="entry name" value="PKD"/>
    <property type="match status" value="7"/>
</dbReference>
<name>A0A1N6VKS8_9FLAO</name>
<dbReference type="RefSeq" id="WP_159439018.1">
    <property type="nucleotide sequence ID" value="NZ_FTMA01000003.1"/>
</dbReference>
<dbReference type="InterPro" id="IPR029865">
    <property type="entry name" value="KIAA0319-like"/>
</dbReference>
<dbReference type="InterPro" id="IPR000601">
    <property type="entry name" value="PKD_dom"/>
</dbReference>
<evidence type="ECO:0008006" key="7">
    <source>
        <dbReference type="Google" id="ProtNLM"/>
    </source>
</evidence>
<dbReference type="PANTHER" id="PTHR46182:SF2">
    <property type="entry name" value="FI19480P1"/>
    <property type="match status" value="1"/>
</dbReference>
<evidence type="ECO:0000313" key="5">
    <source>
        <dbReference type="EMBL" id="SIQ78399.1"/>
    </source>
</evidence>
<dbReference type="InterPro" id="IPR002126">
    <property type="entry name" value="Cadherin-like_dom"/>
</dbReference>
<dbReference type="InterPro" id="IPR011041">
    <property type="entry name" value="Quinoprot_gluc/sorb_DH_b-prop"/>
</dbReference>
<keyword evidence="2" id="KW-0812">Transmembrane</keyword>
<dbReference type="InterPro" id="IPR013783">
    <property type="entry name" value="Ig-like_fold"/>
</dbReference>
<dbReference type="Gene3D" id="2.120.10.30">
    <property type="entry name" value="TolB, C-terminal domain"/>
    <property type="match status" value="1"/>
</dbReference>
<dbReference type="SUPFAM" id="SSF50370">
    <property type="entry name" value="Ricin B-like lectins"/>
    <property type="match status" value="3"/>
</dbReference>
<dbReference type="Pfam" id="PF14200">
    <property type="entry name" value="RicinB_lectin_2"/>
    <property type="match status" value="2"/>
</dbReference>
<dbReference type="SMART" id="SM00089">
    <property type="entry name" value="PKD"/>
    <property type="match status" value="7"/>
</dbReference>
<dbReference type="GO" id="GO:0005509">
    <property type="term" value="F:calcium ion binding"/>
    <property type="evidence" value="ECO:0007669"/>
    <property type="project" value="InterPro"/>
</dbReference>
<dbReference type="InterPro" id="IPR035992">
    <property type="entry name" value="Ricin_B-like_lectins"/>
</dbReference>
<feature type="transmembrane region" description="Helical" evidence="2">
    <location>
        <begin position="16"/>
        <end position="36"/>
    </location>
</feature>
<dbReference type="EMBL" id="FTMA01000003">
    <property type="protein sequence ID" value="SIQ78399.1"/>
    <property type="molecule type" value="Genomic_DNA"/>
</dbReference>
<proteinExistence type="predicted"/>
<dbReference type="CDD" id="cd00161">
    <property type="entry name" value="beta-trefoil_Ricin-like"/>
    <property type="match status" value="3"/>
</dbReference>
<dbReference type="CDD" id="cd00146">
    <property type="entry name" value="PKD"/>
    <property type="match status" value="7"/>
</dbReference>
<gene>
    <name evidence="5" type="ORF">SAMN05421797_103164</name>
</gene>
<dbReference type="Pfam" id="PF07995">
    <property type="entry name" value="GSDH"/>
    <property type="match status" value="2"/>
</dbReference>
<dbReference type="SUPFAM" id="SSF49299">
    <property type="entry name" value="PKD domain"/>
    <property type="match status" value="7"/>
</dbReference>
<dbReference type="Gene3D" id="2.80.10.50">
    <property type="match status" value="4"/>
</dbReference>
<dbReference type="GO" id="GO:0031410">
    <property type="term" value="C:cytoplasmic vesicle"/>
    <property type="evidence" value="ECO:0007669"/>
    <property type="project" value="TreeGrafter"/>
</dbReference>
<dbReference type="SUPFAM" id="SSF50952">
    <property type="entry name" value="Soluble quinoprotein glucose dehydrogenase"/>
    <property type="match status" value="1"/>
</dbReference>
<dbReference type="InterPro" id="IPR012938">
    <property type="entry name" value="Glc/Sorbosone_DH"/>
</dbReference>
<feature type="domain" description="PKD" evidence="3">
    <location>
        <begin position="1670"/>
        <end position="1750"/>
    </location>
</feature>
<reference evidence="6" key="1">
    <citation type="submission" date="2017-01" db="EMBL/GenBank/DDBJ databases">
        <authorList>
            <person name="Varghese N."/>
            <person name="Submissions S."/>
        </authorList>
    </citation>
    <scope>NUCLEOTIDE SEQUENCE [LARGE SCALE GENOMIC DNA]</scope>
    <source>
        <strain evidence="6">DSM 15366</strain>
    </source>
</reference>
<keyword evidence="1" id="KW-0732">Signal</keyword>
<dbReference type="GO" id="GO:0007156">
    <property type="term" value="P:homophilic cell adhesion via plasma membrane adhesion molecules"/>
    <property type="evidence" value="ECO:0007669"/>
    <property type="project" value="InterPro"/>
</dbReference>
<evidence type="ECO:0000256" key="2">
    <source>
        <dbReference type="SAM" id="Phobius"/>
    </source>
</evidence>
<feature type="domain" description="PKD" evidence="3">
    <location>
        <begin position="1583"/>
        <end position="1670"/>
    </location>
</feature>
<keyword evidence="2" id="KW-1133">Transmembrane helix</keyword>
<dbReference type="InterPro" id="IPR035986">
    <property type="entry name" value="PKD_dom_sf"/>
</dbReference>
<sequence length="2194" mass="235830">MKKNYPLNLNTIKKSALVMGITGFVLIAMSFGPMFLGPGLTTPEPFDVEVNTDFIIAGVGTPAYEEAFPNLQFDSPITFNPVPNDNKIIVGQLNGEIFWIDDSNTAAQENLIVDWSAEVGDRNEAAVWDGGFLGLAIHPAFGVDPDKNLIFVYYTTNAANNLLGADQGFTCGRENFSGNYLMLERFRVDPTTMAFVAGSRETMIQRELYNTTHRGGGMTFGQDGYLYLTTGDQASYSSAQDIANNLDGGVLRLDVDMIGGSTSHAPRRLLQDPGVGNTNPGNPGFLATEGFEKSGNYYFIPNNNPFNDPAGTVFEEYYTIGHRSPHRLTMDSANGDLYIGEVGENRHEEINVLRNVATTAGQNYGWPLWEGNAPYNPGCAVTLYNGGLHEGPLTDFVRTEALSIIGGYVYHGSINQYKDRYIAADHGTNQLFAINTQDGSKESLGVGPGQVISFGQDSSGELYMLTLGAGGDSGIFKLKASTDTEDIPDLLSDTGVFVVDGDGDFSDITELSVNQGFIPYDMVESFWSDGALKRRWLAVPNDGTHDTAAEKIEWSENGVWNFPVGSVIVKHFDFPLDDTPNPATRKIETRFSIKAENGEFYFLTYKWNENETDAVLVDMATGDNATIDVVRNGVPETVNWLYPSNAQCIQCHSPALGGTLGPRTRNLNKEIDYAEKGGTVANQLVTLSALGILDETIADTDTQGYLTHIAIGDPNGTIDQQARSYLDNNCAYCHQPATGNGAQFDLRLMNTLAQTGLLTAVGNTIPGFDGQQRVLIPSQADNSQLFHRAESTDEVMMPPLAKTIVDQKGVDLIEEWINAMAPIAPTPDLDTYRLVNFETNATLQLAENSNETGVNVQEGGYEGLDTQHWAFEGAGEAGFYRFKAVSSNRYMDVAGFGDGYNVNVWQWEDNGSAPQQWEIVDAGDDTFFIISRSTGNFLSVEPNGNVIVGEDDGSDIYRWKFLPTSAPFDIGITVQGEQMITTEDGTTDDFSIALKSAPATDVVILLEVDVIDEVSLSETELTFTSTNWQTPQIVTVTGLDDTDVDGVQFYDIEIAVDNTRSDIAYAGFIENLAGYNEDNDGGVGAPPAPGNYRIVNVESGLSSEVVNGGTANGVNIAQGLYQGNDHQQFELVYRDNGVYSIEAVHSGKVMDVELANENAGTNVWQYTFNGSDPQLWSIQDAGDGNYHIISELAGYYLGIDDTGNMLVDVDNGSDKYKWRFEDITALGNTGIAVSQDLLITSEDGLSDTFTVELKTQPTATVTIDLQIIEGVGEVSLDKNQLVFTDATWNVPQIVTVTGDNDDAIDGIQDFTIEAVVAAPFNDPLYSSGLGNSVSGLNYDNDEGANSAPLPGIYQIRNVGNQKNIMPDAGDVSWQVNMLTDTYNASEYQHFELVVEGNGLYSIKLTQQDATGRDLYLDNQGGSPDPGTNIWSYIAIDGATNIAQHFEIVGLGDGSYSIISALSTGNYLTVEPDGNLIADVNGDTDFFKWQFLPTGFPPVAIASADINSGDAPLEIQFTGNTSTDDKNDIVAYLWDFGNGDTATDEDPNYIFPEGGTYYVSLTVTDGDGFQDQSDEIEIIVNGAPVAVATADIEVGEGPLEVTFTGDQSDDDSGVVAYSWDFKDGTVSSEPNPVHTFTGIGTYDVVLTVTDAGGLTNSTTISITVNAVNGAPVAVATADIEVGVGPLEVNFTGDQSTDDVGVVSYSWDFNDGTVSSDANPVHTFTDIDTYDVVLTVTDANGLTDFTTITITVNPVNGAPVAVATADIEVGVGPLVVNFTGDQSTDDIGIVSYAWDFKDGTVSSDANPVHTFTGIGTYDVDLTVTDANGLTDSTTITITVNPVNAVPVAVATADIEVGESPLVVNFTGDQSTDDVGVVSYAWDFNDGTLSSDANPVHTFTDIDTYDVVLTVTDAGGLTNSTTISITVNPVNTAPIAVATSDIEVGEAPLEVSFTGDQSTDDVGIVSYAWDFNDGTVSSDANPVHTFTDIDTYDVVLTVTDADGLTNSTTITITVNPVNAAPIAVATSDIEEGEAPLEVSFTGDQSTDDVGIVAYAWDFNDGTVSSDANPVHTFTDIDTYDVVLTVTDADGLTNSTTITITVTEENIVLEQPSFDFNLAPNPSTDYVEVNMKENFNVDEIIGVMMHDSAGRLIRQFMVTEVLQDGKLSIPTFSYRNGVYVVTLMFNNNEPVSKRLIIQ</sequence>
<dbReference type="Gene3D" id="2.60.40.10">
    <property type="entry name" value="Immunoglobulins"/>
    <property type="match status" value="7"/>
</dbReference>
<dbReference type="InterPro" id="IPR011042">
    <property type="entry name" value="6-blade_b-propeller_TolB-like"/>
</dbReference>
<evidence type="ECO:0000256" key="1">
    <source>
        <dbReference type="ARBA" id="ARBA00022729"/>
    </source>
</evidence>
<dbReference type="PROSITE" id="PS50231">
    <property type="entry name" value="RICIN_B_LECTIN"/>
    <property type="match status" value="2"/>
</dbReference>
<evidence type="ECO:0000259" key="3">
    <source>
        <dbReference type="PROSITE" id="PS50093"/>
    </source>
</evidence>
<dbReference type="InterPro" id="IPR022409">
    <property type="entry name" value="PKD/Chitinase_dom"/>
</dbReference>
<dbReference type="InterPro" id="IPR000772">
    <property type="entry name" value="Ricin_B_lectin"/>
</dbReference>
<feature type="domain" description="PKD" evidence="3">
    <location>
        <begin position="1757"/>
        <end position="1842"/>
    </location>
</feature>
<feature type="domain" description="PKD" evidence="3">
    <location>
        <begin position="1497"/>
        <end position="1584"/>
    </location>
</feature>
<keyword evidence="6" id="KW-1185">Reference proteome</keyword>
<evidence type="ECO:0000313" key="6">
    <source>
        <dbReference type="Proteomes" id="UP000186953"/>
    </source>
</evidence>
<dbReference type="Proteomes" id="UP000186953">
    <property type="component" value="Unassembled WGS sequence"/>
</dbReference>
<organism evidence="5 6">
    <name type="scientific">Maribacter ulvicola</name>
    <dbReference type="NCBI Taxonomy" id="228959"/>
    <lineage>
        <taxon>Bacteria</taxon>
        <taxon>Pseudomonadati</taxon>
        <taxon>Bacteroidota</taxon>
        <taxon>Flavobacteriia</taxon>
        <taxon>Flavobacteriales</taxon>
        <taxon>Flavobacteriaceae</taxon>
        <taxon>Maribacter</taxon>
    </lineage>
</organism>
<keyword evidence="2" id="KW-0472">Membrane</keyword>
<dbReference type="Pfam" id="PF18911">
    <property type="entry name" value="PKD_4"/>
    <property type="match status" value="7"/>
</dbReference>
<dbReference type="OrthoDB" id="7794186at2"/>
<evidence type="ECO:0000259" key="4">
    <source>
        <dbReference type="PROSITE" id="PS50268"/>
    </source>
</evidence>
<feature type="domain" description="PKD" evidence="3">
    <location>
        <begin position="1931"/>
        <end position="2011"/>
    </location>
</feature>